<dbReference type="AlphaFoldDB" id="A0A0F4GLA9"/>
<evidence type="ECO:0000313" key="1">
    <source>
        <dbReference type="EMBL" id="KJX98018.1"/>
    </source>
</evidence>
<gene>
    <name evidence="1" type="ORF">TI39_contig444g00001</name>
</gene>
<dbReference type="EMBL" id="LAFY01000436">
    <property type="protein sequence ID" value="KJX98018.1"/>
    <property type="molecule type" value="Genomic_DNA"/>
</dbReference>
<accession>A0A0F4GLA9</accession>
<protein>
    <submittedName>
        <fullName evidence="1">Uncharacterized protein</fullName>
    </submittedName>
</protein>
<dbReference type="Proteomes" id="UP000033647">
    <property type="component" value="Unassembled WGS sequence"/>
</dbReference>
<name>A0A0F4GLA9_9PEZI</name>
<sequence length="225" mass="23187">MVVAAGATQAFILGPLPDYFLTANGTRLTRPSGERIALDATSISRKRQAIQTNIEVGGGDVVAQDLNAGADQFPQAFSQLFDYVDSMGCAATSCDNMDEYCVTAATGADVCIRALGFFPNDSRAAYISSTRGAFDRAVRRLRPGQGVIETGPDFVAFQSRGTSLGDGDLRVDLRNVDSGGEGAGCGTVISQIAAGGALFPSVATPFGALSFFCGAVDSFPGTATG</sequence>
<organism evidence="1 2">
    <name type="scientific">Zymoseptoria brevis</name>
    <dbReference type="NCBI Taxonomy" id="1047168"/>
    <lineage>
        <taxon>Eukaryota</taxon>
        <taxon>Fungi</taxon>
        <taxon>Dikarya</taxon>
        <taxon>Ascomycota</taxon>
        <taxon>Pezizomycotina</taxon>
        <taxon>Dothideomycetes</taxon>
        <taxon>Dothideomycetidae</taxon>
        <taxon>Mycosphaerellales</taxon>
        <taxon>Mycosphaerellaceae</taxon>
        <taxon>Zymoseptoria</taxon>
    </lineage>
</organism>
<keyword evidence="2" id="KW-1185">Reference proteome</keyword>
<proteinExistence type="predicted"/>
<comment type="caution">
    <text evidence="1">The sequence shown here is derived from an EMBL/GenBank/DDBJ whole genome shotgun (WGS) entry which is preliminary data.</text>
</comment>
<reference evidence="1 2" key="1">
    <citation type="submission" date="2015-03" db="EMBL/GenBank/DDBJ databases">
        <title>RNA-seq based gene annotation and comparative genomics of four Zymoseptoria species reveal species-specific pathogenicity related genes and transposable element activity.</title>
        <authorList>
            <person name="Grandaubert J."/>
            <person name="Bhattacharyya A."/>
            <person name="Stukenbrock E.H."/>
        </authorList>
    </citation>
    <scope>NUCLEOTIDE SEQUENCE [LARGE SCALE GENOMIC DNA]</scope>
    <source>
        <strain evidence="1 2">Zb18110</strain>
    </source>
</reference>
<dbReference type="OrthoDB" id="3930025at2759"/>
<evidence type="ECO:0000313" key="2">
    <source>
        <dbReference type="Proteomes" id="UP000033647"/>
    </source>
</evidence>